<dbReference type="GO" id="GO:0005737">
    <property type="term" value="C:cytoplasm"/>
    <property type="evidence" value="ECO:0007669"/>
    <property type="project" value="TreeGrafter"/>
</dbReference>
<reference evidence="2 3" key="1">
    <citation type="submission" date="2017-02" db="EMBL/GenBank/DDBJ databases">
        <authorList>
            <person name="Peterson S.W."/>
        </authorList>
    </citation>
    <scope>NUCLEOTIDE SEQUENCE [LARGE SCALE GENOMIC DNA]</scope>
    <source>
        <strain evidence="2 3">DSM 24412</strain>
    </source>
</reference>
<dbReference type="STRING" id="889453.SAMN03080601_01417"/>
<protein>
    <submittedName>
        <fullName evidence="2">Para-aminobenzoate synthetase component 1</fullName>
    </submittedName>
</protein>
<dbReference type="GO" id="GO:0008153">
    <property type="term" value="P:4-aminobenzoate biosynthetic process"/>
    <property type="evidence" value="ECO:0007669"/>
    <property type="project" value="TreeGrafter"/>
</dbReference>
<dbReference type="PRINTS" id="PR00095">
    <property type="entry name" value="ANTSNTHASEI"/>
</dbReference>
<gene>
    <name evidence="2" type="ORF">SAMN03080601_01417</name>
</gene>
<feature type="domain" description="Chorismate-utilising enzyme C-terminal" evidence="1">
    <location>
        <begin position="189"/>
        <end position="445"/>
    </location>
</feature>
<proteinExistence type="predicted"/>
<dbReference type="InterPro" id="IPR019999">
    <property type="entry name" value="Anth_synth_I-like"/>
</dbReference>
<evidence type="ECO:0000313" key="2">
    <source>
        <dbReference type="EMBL" id="SKB87983.1"/>
    </source>
</evidence>
<evidence type="ECO:0000259" key="1">
    <source>
        <dbReference type="Pfam" id="PF00425"/>
    </source>
</evidence>
<dbReference type="KEGG" id="asx:CDL62_02025"/>
<dbReference type="PANTHER" id="PTHR11236">
    <property type="entry name" value="AMINOBENZOATE/ANTHRANILATE SYNTHASE"/>
    <property type="match status" value="1"/>
</dbReference>
<dbReference type="Pfam" id="PF00425">
    <property type="entry name" value="Chorismate_bind"/>
    <property type="match status" value="1"/>
</dbReference>
<name>A0A1T5EVK9_9BACT</name>
<evidence type="ECO:0000313" key="3">
    <source>
        <dbReference type="Proteomes" id="UP000191055"/>
    </source>
</evidence>
<accession>A0A1T5EVK9</accession>
<dbReference type="EMBL" id="FUYV01000006">
    <property type="protein sequence ID" value="SKB87983.1"/>
    <property type="molecule type" value="Genomic_DNA"/>
</dbReference>
<dbReference type="AlphaFoldDB" id="A0A1T5EVK9"/>
<dbReference type="InterPro" id="IPR015890">
    <property type="entry name" value="Chorismate_C"/>
</dbReference>
<dbReference type="PANTHER" id="PTHR11236:SF18">
    <property type="entry name" value="AMINODEOXYCHORISMATE SYNTHASE"/>
    <property type="match status" value="1"/>
</dbReference>
<dbReference type="GO" id="GO:0000162">
    <property type="term" value="P:L-tryptophan biosynthetic process"/>
    <property type="evidence" value="ECO:0007669"/>
    <property type="project" value="TreeGrafter"/>
</dbReference>
<dbReference type="Proteomes" id="UP000191055">
    <property type="component" value="Unassembled WGS sequence"/>
</dbReference>
<dbReference type="SUPFAM" id="SSF56322">
    <property type="entry name" value="ADC synthase"/>
    <property type="match status" value="1"/>
</dbReference>
<sequence length="452" mass="51838">MENSKTLRSIVIQSWQENIKFAPMRKWITFNENSNQLFLKRLVQSTAKVKCATILYDASKISSGCYHTLQSESILAALDVVEEIQKPISELKESLTKADWYFGFLSYDLKNELFPNLRTNRTARIEFPNLYFFRPKWIIRFLNGQWQIGYDSDYDSERTALEQIDIIKGQSITNHVQDLRPDMQPAISKELYMEHVRSLQEHIQRGNIYEVNYCMEFFAEELKIDPAQAFFKFTERFPMPFSAFLKYGNKYAVSASPERYLTKKGNKIYSMPMKGTAPRGETPEADAIILDQLKKSLKERSENIMITDLVRNDLSHVAAKGSVKVEELCNAYAFPNLYQVVSTISAELKNPDDWVSPISHSFPMGSMTGAPKISAMQLIDEFEPRKRGLFSGSVGYITPEKDFDFNVMIRTLFYDKEKKTASYWAGSAITALANAEDEYNECMLKAGMVLGG</sequence>
<dbReference type="Gene3D" id="3.60.120.10">
    <property type="entry name" value="Anthranilate synthase"/>
    <property type="match status" value="1"/>
</dbReference>
<keyword evidence="3" id="KW-1185">Reference proteome</keyword>
<dbReference type="GO" id="GO:0046820">
    <property type="term" value="F:4-amino-4-deoxychorismate synthase activity"/>
    <property type="evidence" value="ECO:0007669"/>
    <property type="project" value="TreeGrafter"/>
</dbReference>
<organism evidence="2 3">
    <name type="scientific">Alkalitalea saponilacus</name>
    <dbReference type="NCBI Taxonomy" id="889453"/>
    <lineage>
        <taxon>Bacteria</taxon>
        <taxon>Pseudomonadati</taxon>
        <taxon>Bacteroidota</taxon>
        <taxon>Bacteroidia</taxon>
        <taxon>Marinilabiliales</taxon>
        <taxon>Marinilabiliaceae</taxon>
        <taxon>Alkalitalea</taxon>
    </lineage>
</organism>
<dbReference type="InterPro" id="IPR005801">
    <property type="entry name" value="ADC_synthase"/>
</dbReference>